<dbReference type="EMBL" id="CP111021">
    <property type="protein sequence ID" value="WAR16580.1"/>
    <property type="molecule type" value="Genomic_DNA"/>
</dbReference>
<evidence type="ECO:0000313" key="2">
    <source>
        <dbReference type="EMBL" id="WAR16580.1"/>
    </source>
</evidence>
<gene>
    <name evidence="2" type="ORF">MAR_031174</name>
</gene>
<feature type="transmembrane region" description="Helical" evidence="1">
    <location>
        <begin position="125"/>
        <end position="146"/>
    </location>
</feature>
<reference evidence="2" key="1">
    <citation type="submission" date="2022-11" db="EMBL/GenBank/DDBJ databases">
        <title>Centuries of genome instability and evolution in soft-shell clam transmissible cancer (bioRxiv).</title>
        <authorList>
            <person name="Hart S.F.M."/>
            <person name="Yonemitsu M.A."/>
            <person name="Giersch R.M."/>
            <person name="Beal B.F."/>
            <person name="Arriagada G."/>
            <person name="Davis B.W."/>
            <person name="Ostrander E.A."/>
            <person name="Goff S.P."/>
            <person name="Metzger M.J."/>
        </authorList>
    </citation>
    <scope>NUCLEOTIDE SEQUENCE</scope>
    <source>
        <strain evidence="2">MELC-2E11</strain>
        <tissue evidence="2">Siphon/mantle</tissue>
    </source>
</reference>
<organism evidence="2 3">
    <name type="scientific">Mya arenaria</name>
    <name type="common">Soft-shell clam</name>
    <dbReference type="NCBI Taxonomy" id="6604"/>
    <lineage>
        <taxon>Eukaryota</taxon>
        <taxon>Metazoa</taxon>
        <taxon>Spiralia</taxon>
        <taxon>Lophotrochozoa</taxon>
        <taxon>Mollusca</taxon>
        <taxon>Bivalvia</taxon>
        <taxon>Autobranchia</taxon>
        <taxon>Heteroconchia</taxon>
        <taxon>Euheterodonta</taxon>
        <taxon>Imparidentia</taxon>
        <taxon>Neoheterodontei</taxon>
        <taxon>Myida</taxon>
        <taxon>Myoidea</taxon>
        <taxon>Myidae</taxon>
        <taxon>Mya</taxon>
    </lineage>
</organism>
<keyword evidence="1" id="KW-1133">Transmembrane helix</keyword>
<accession>A0ABY7F365</accession>
<proteinExistence type="predicted"/>
<evidence type="ECO:0000256" key="1">
    <source>
        <dbReference type="SAM" id="Phobius"/>
    </source>
</evidence>
<dbReference type="Proteomes" id="UP001164746">
    <property type="component" value="Chromosome 10"/>
</dbReference>
<keyword evidence="1" id="KW-0472">Membrane</keyword>
<name>A0ABY7F365_MYAAR</name>
<evidence type="ECO:0000313" key="3">
    <source>
        <dbReference type="Proteomes" id="UP001164746"/>
    </source>
</evidence>
<keyword evidence="1" id="KW-0812">Transmembrane</keyword>
<sequence>MKKTLKHLNFAYTLPRLFPVFLLQTRNGMLLQHSTRDIQLLLGRICDIRSGECKYGCLHGTHGSLCSIECDQKCIASENGVRECRQMDGQCTLGCEAGYKLTTKGYIEEIVPDSDSSNGVVQTGVMGGVIAVLSVSLALSVGYNVFMKRRQNREHPEKRSASGCPGDDLESIQQIDSITQPFSDCLRNIRINKTLINNSAFKMHEHNLKQCD</sequence>
<keyword evidence="3" id="KW-1185">Reference proteome</keyword>
<protein>
    <submittedName>
        <fullName evidence="2">Uncharacterized protein</fullName>
    </submittedName>
</protein>